<dbReference type="EMBL" id="JAALLS010000004">
    <property type="protein sequence ID" value="NGP87566.1"/>
    <property type="molecule type" value="Genomic_DNA"/>
</dbReference>
<name>A0A6M1SVF9_9BACT</name>
<protein>
    <submittedName>
        <fullName evidence="1">Uncharacterized protein</fullName>
    </submittedName>
</protein>
<keyword evidence="2" id="KW-1185">Reference proteome</keyword>
<comment type="caution">
    <text evidence="1">The sequence shown here is derived from an EMBL/GenBank/DDBJ whole genome shotgun (WGS) entry which is preliminary data.</text>
</comment>
<evidence type="ECO:0000313" key="2">
    <source>
        <dbReference type="Proteomes" id="UP000479132"/>
    </source>
</evidence>
<gene>
    <name evidence="1" type="ORF">G3569_04305</name>
</gene>
<dbReference type="RefSeq" id="WP_165266446.1">
    <property type="nucleotide sequence ID" value="NZ_JAALLS010000004.1"/>
</dbReference>
<dbReference type="AlphaFoldDB" id="A0A6M1SVF9"/>
<reference evidence="1 2" key="1">
    <citation type="submission" date="2020-02" db="EMBL/GenBank/DDBJ databases">
        <title>Aliifodinibius halophilus 2W32, complete genome.</title>
        <authorList>
            <person name="Li Y."/>
            <person name="Wu S."/>
        </authorList>
    </citation>
    <scope>NUCLEOTIDE SEQUENCE [LARGE SCALE GENOMIC DNA]</scope>
    <source>
        <strain evidence="1 2">2W32</strain>
    </source>
</reference>
<sequence>MNKATEWIYEDIEPLVFGHLLMFVIENSPKLFERCKKLDNCINELPDPRALVKYSIRRYWRFPNEDGRITLFQLKEPQDPYETVTFWKFNGTFTYNEKKKAYVPLGNDVEGTRVMRRIYQKLEEKYVRGCWNKAIQHLGEVGEKYPTLDYDFK</sequence>
<organism evidence="1 2">
    <name type="scientific">Fodinibius halophilus</name>
    <dbReference type="NCBI Taxonomy" id="1736908"/>
    <lineage>
        <taxon>Bacteria</taxon>
        <taxon>Pseudomonadati</taxon>
        <taxon>Balneolota</taxon>
        <taxon>Balneolia</taxon>
        <taxon>Balneolales</taxon>
        <taxon>Balneolaceae</taxon>
        <taxon>Fodinibius</taxon>
    </lineage>
</organism>
<proteinExistence type="predicted"/>
<accession>A0A6M1SVF9</accession>
<evidence type="ECO:0000313" key="1">
    <source>
        <dbReference type="EMBL" id="NGP87566.1"/>
    </source>
</evidence>
<dbReference type="Proteomes" id="UP000479132">
    <property type="component" value="Unassembled WGS sequence"/>
</dbReference>